<dbReference type="Proteomes" id="UP000185639">
    <property type="component" value="Unassembled WGS sequence"/>
</dbReference>
<reference evidence="2" key="1">
    <citation type="submission" date="2017-01" db="EMBL/GenBank/DDBJ databases">
        <authorList>
            <person name="Varghese N."/>
            <person name="Submissions S."/>
        </authorList>
    </citation>
    <scope>NUCLEOTIDE SEQUENCE [LARGE SCALE GENOMIC DNA]</scope>
    <source>
        <strain evidence="2">DSM 24913</strain>
    </source>
</reference>
<dbReference type="AlphaFoldDB" id="A0A1N7NIA3"/>
<dbReference type="STRING" id="484498.SAMN05421686_10737"/>
<protein>
    <submittedName>
        <fullName evidence="1">Uncharacterized protein</fullName>
    </submittedName>
</protein>
<dbReference type="EMBL" id="FTOH01000007">
    <property type="protein sequence ID" value="SIS98066.1"/>
    <property type="molecule type" value="Genomic_DNA"/>
</dbReference>
<name>A0A1N7NIA3_9GAMM</name>
<accession>A0A1N7NIA3</accession>
<organism evidence="1 2">
    <name type="scientific">Thalassolituus maritimus</name>
    <dbReference type="NCBI Taxonomy" id="484498"/>
    <lineage>
        <taxon>Bacteria</taxon>
        <taxon>Pseudomonadati</taxon>
        <taxon>Pseudomonadota</taxon>
        <taxon>Gammaproteobacteria</taxon>
        <taxon>Oceanospirillales</taxon>
        <taxon>Oceanospirillaceae</taxon>
        <taxon>Thalassolituus</taxon>
    </lineage>
</organism>
<dbReference type="RefSeq" id="WP_076516315.1">
    <property type="nucleotide sequence ID" value="NZ_FTOH01000007.1"/>
</dbReference>
<gene>
    <name evidence="1" type="ORF">SAMN05421686_10737</name>
</gene>
<evidence type="ECO:0000313" key="2">
    <source>
        <dbReference type="Proteomes" id="UP000185639"/>
    </source>
</evidence>
<keyword evidence="2" id="KW-1185">Reference proteome</keyword>
<sequence length="80" mass="8416">MADVIDLIDEGRLRLEDVRDGIERLQAVNSQAQSLGMLEIQKKAALAEQAVSDSIGVIEGLADSLAALIQGLAEVAENVG</sequence>
<evidence type="ECO:0000313" key="1">
    <source>
        <dbReference type="EMBL" id="SIS98066.1"/>
    </source>
</evidence>
<proteinExistence type="predicted"/>